<keyword evidence="6" id="KW-1133">Transmembrane helix</keyword>
<dbReference type="InterPro" id="IPR003594">
    <property type="entry name" value="HATPase_dom"/>
</dbReference>
<keyword evidence="9" id="KW-0175">Coiled coil</keyword>
<dbReference type="Pfam" id="PF02518">
    <property type="entry name" value="HATPase_c"/>
    <property type="match status" value="1"/>
</dbReference>
<keyword evidence="7" id="KW-0902">Two-component regulatory system</keyword>
<dbReference type="NCBIfam" id="TIGR00229">
    <property type="entry name" value="sensory_box"/>
    <property type="match status" value="2"/>
</dbReference>
<dbReference type="SUPFAM" id="SSF55874">
    <property type="entry name" value="ATPase domain of HSP90 chaperone/DNA topoisomerase II/histidine kinase"/>
    <property type="match status" value="1"/>
</dbReference>
<evidence type="ECO:0000256" key="8">
    <source>
        <dbReference type="ARBA" id="ARBA00023136"/>
    </source>
</evidence>
<evidence type="ECO:0000256" key="2">
    <source>
        <dbReference type="ARBA" id="ARBA00022475"/>
    </source>
</evidence>
<dbReference type="RefSeq" id="WP_167940339.1">
    <property type="nucleotide sequence ID" value="NZ_JAATJA010000001.1"/>
</dbReference>
<protein>
    <submittedName>
        <fullName evidence="13">PAS domain S-box-containing protein</fullName>
    </submittedName>
</protein>
<dbReference type="CDD" id="cd00130">
    <property type="entry name" value="PAS"/>
    <property type="match status" value="2"/>
</dbReference>
<dbReference type="Pfam" id="PF08447">
    <property type="entry name" value="PAS_3"/>
    <property type="match status" value="1"/>
</dbReference>
<keyword evidence="2" id="KW-1003">Cell membrane</keyword>
<dbReference type="InterPro" id="IPR005467">
    <property type="entry name" value="His_kinase_dom"/>
</dbReference>
<dbReference type="InterPro" id="IPR001610">
    <property type="entry name" value="PAC"/>
</dbReference>
<evidence type="ECO:0000256" key="3">
    <source>
        <dbReference type="ARBA" id="ARBA00022679"/>
    </source>
</evidence>
<keyword evidence="8" id="KW-0472">Membrane</keyword>
<gene>
    <name evidence="13" type="ORF">GGQ74_000911</name>
</gene>
<dbReference type="Gene3D" id="3.30.565.10">
    <property type="entry name" value="Histidine kinase-like ATPase, C-terminal domain"/>
    <property type="match status" value="1"/>
</dbReference>
<feature type="domain" description="PAS" evidence="11">
    <location>
        <begin position="455"/>
        <end position="527"/>
    </location>
</feature>
<dbReference type="PROSITE" id="PS50109">
    <property type="entry name" value="HIS_KIN"/>
    <property type="match status" value="1"/>
</dbReference>
<feature type="domain" description="Histidine kinase" evidence="10">
    <location>
        <begin position="704"/>
        <end position="797"/>
    </location>
</feature>
<dbReference type="Proteomes" id="UP000580856">
    <property type="component" value="Unassembled WGS sequence"/>
</dbReference>
<dbReference type="SUPFAM" id="SSF55785">
    <property type="entry name" value="PYP-like sensor domain (PAS domain)"/>
    <property type="match status" value="3"/>
</dbReference>
<name>A0A846QGB1_9BACT</name>
<proteinExistence type="predicted"/>
<sequence>MRERLRILFAHEDAADAGLIVDALMRCGCDAVYGRVHSVGSLDSVLRDAWDAIFCAPMFDGVHVSGLMRRVRTARAYPPVIVAGWNLTPEDGVCALRSGAADCVGLERPERLGNVLMRALGERRSPYLPYEVYLKLLGMGLEHAPEGLYVHDLKGRLLHVNETICSMLGYSRAELCRMRVFDVDTVFRPEDSLRVVERLRREGTLRFETRYRARGGRVIPVESHLSLVSVDGCEYCLGSVRDVADRKAVESALENEERRYRCLFDDSPISLWEEDLSDCKRFFDELGAAGVIDFRAHFAAHPEDVMECARRVKVLDVNRATLALLEADSKEQLLVSLGGVLAPESFAVLAEEFTALAQGQTSYDTELDHVTLKGRRRRVEIHFRVSPDHEQTLARVVVSLIDVTEERWMQRQLRDARDEFERRVIERTAALREANEQLLREIAERRRTEESLRRSEAQLKEAQTIALVGNWEYDPASGMFTFSDEVSHLFGFPSGGLKPDIETIRAMIHPEDKALTQASYHEALERGVSHELEFRMRRRDGEYRSVHARCKPRLDGQGCTVRVFGTVQDISESVRARDQIRRLSQELIRAQEKERHRISLDLHDNVAQTLLSLKIASRTLLDDFELPVEVRDRLNHFCAGLQHAVNLVRDLSYDLRPPLLDQFGLARSLELHCRELQAKTGVCIDFASAGMENMLLDPETEINLYRLTQEALRNAVNHAGASHVAVRIVSSSPDILLRIEDDGEGFDPQARRASALKERHMGLSSMEERARLIGGTLVVRSQPGMGTKIVAEVPFRERQRGRQEAQHSHC</sequence>
<dbReference type="Gene3D" id="1.20.5.1930">
    <property type="match status" value="1"/>
</dbReference>
<keyword evidence="4" id="KW-0812">Transmembrane</keyword>
<dbReference type="InterPro" id="IPR050482">
    <property type="entry name" value="Sensor_HK_TwoCompSys"/>
</dbReference>
<dbReference type="SMART" id="SM00091">
    <property type="entry name" value="PAS"/>
    <property type="match status" value="3"/>
</dbReference>
<dbReference type="CDD" id="cd16917">
    <property type="entry name" value="HATPase_UhpB-NarQ-NarX-like"/>
    <property type="match status" value="1"/>
</dbReference>
<accession>A0A846QGB1</accession>
<evidence type="ECO:0000259" key="11">
    <source>
        <dbReference type="PROSITE" id="PS50112"/>
    </source>
</evidence>
<dbReference type="Pfam" id="PF13426">
    <property type="entry name" value="PAS_9"/>
    <property type="match status" value="2"/>
</dbReference>
<evidence type="ECO:0000313" key="14">
    <source>
        <dbReference type="Proteomes" id="UP000580856"/>
    </source>
</evidence>
<keyword evidence="3" id="KW-0808">Transferase</keyword>
<keyword evidence="14" id="KW-1185">Reference proteome</keyword>
<dbReference type="InterPro" id="IPR013655">
    <property type="entry name" value="PAS_fold_3"/>
</dbReference>
<dbReference type="Gene3D" id="3.30.450.20">
    <property type="entry name" value="PAS domain"/>
    <property type="match status" value="3"/>
</dbReference>
<feature type="domain" description="PAS" evidence="11">
    <location>
        <begin position="141"/>
        <end position="201"/>
    </location>
</feature>
<evidence type="ECO:0000256" key="9">
    <source>
        <dbReference type="SAM" id="Coils"/>
    </source>
</evidence>
<dbReference type="InterPro" id="IPR000700">
    <property type="entry name" value="PAS-assoc_C"/>
</dbReference>
<evidence type="ECO:0000256" key="5">
    <source>
        <dbReference type="ARBA" id="ARBA00022777"/>
    </source>
</evidence>
<evidence type="ECO:0000259" key="12">
    <source>
        <dbReference type="PROSITE" id="PS50113"/>
    </source>
</evidence>
<dbReference type="AlphaFoldDB" id="A0A846QGB1"/>
<comment type="subcellular location">
    <subcellularLocation>
        <location evidence="1">Cell membrane</location>
        <topology evidence="1">Multi-pass membrane protein</topology>
    </subcellularLocation>
</comment>
<reference evidence="13 14" key="1">
    <citation type="submission" date="2020-03" db="EMBL/GenBank/DDBJ databases">
        <title>Genomic Encyclopedia of Type Strains, Phase IV (KMG-IV): sequencing the most valuable type-strain genomes for metagenomic binning, comparative biology and taxonomic classification.</title>
        <authorList>
            <person name="Goeker M."/>
        </authorList>
    </citation>
    <scope>NUCLEOTIDE SEQUENCE [LARGE SCALE GENOMIC DNA]</scope>
    <source>
        <strain evidence="13 14">DSM 24233</strain>
    </source>
</reference>
<evidence type="ECO:0000313" key="13">
    <source>
        <dbReference type="EMBL" id="NJB67271.1"/>
    </source>
</evidence>
<dbReference type="InterPro" id="IPR011006">
    <property type="entry name" value="CheY-like_superfamily"/>
</dbReference>
<dbReference type="Pfam" id="PF07730">
    <property type="entry name" value="HisKA_3"/>
    <property type="match status" value="1"/>
</dbReference>
<dbReference type="PROSITE" id="PS50113">
    <property type="entry name" value="PAC"/>
    <property type="match status" value="2"/>
</dbReference>
<feature type="coiled-coil region" evidence="9">
    <location>
        <begin position="417"/>
        <end position="465"/>
    </location>
</feature>
<dbReference type="InterPro" id="IPR035965">
    <property type="entry name" value="PAS-like_dom_sf"/>
</dbReference>
<dbReference type="PANTHER" id="PTHR24421:SF37">
    <property type="entry name" value="SENSOR HISTIDINE KINASE NARS"/>
    <property type="match status" value="1"/>
</dbReference>
<evidence type="ECO:0000256" key="7">
    <source>
        <dbReference type="ARBA" id="ARBA00023012"/>
    </source>
</evidence>
<dbReference type="SMART" id="SM00086">
    <property type="entry name" value="PAC"/>
    <property type="match status" value="3"/>
</dbReference>
<dbReference type="SUPFAM" id="SSF52172">
    <property type="entry name" value="CheY-like"/>
    <property type="match status" value="1"/>
</dbReference>
<dbReference type="PROSITE" id="PS50112">
    <property type="entry name" value="PAS"/>
    <property type="match status" value="2"/>
</dbReference>
<dbReference type="GO" id="GO:0046983">
    <property type="term" value="F:protein dimerization activity"/>
    <property type="evidence" value="ECO:0007669"/>
    <property type="project" value="InterPro"/>
</dbReference>
<dbReference type="PANTHER" id="PTHR24421">
    <property type="entry name" value="NITRATE/NITRITE SENSOR PROTEIN NARX-RELATED"/>
    <property type="match status" value="1"/>
</dbReference>
<dbReference type="InterPro" id="IPR011712">
    <property type="entry name" value="Sig_transdc_His_kin_sub3_dim/P"/>
</dbReference>
<dbReference type="Gene3D" id="2.10.70.100">
    <property type="match status" value="1"/>
</dbReference>
<evidence type="ECO:0000256" key="1">
    <source>
        <dbReference type="ARBA" id="ARBA00004651"/>
    </source>
</evidence>
<feature type="domain" description="PAC" evidence="12">
    <location>
        <begin position="363"/>
        <end position="415"/>
    </location>
</feature>
<dbReference type="GO" id="GO:0005886">
    <property type="term" value="C:plasma membrane"/>
    <property type="evidence" value="ECO:0007669"/>
    <property type="project" value="UniProtKB-SubCell"/>
</dbReference>
<evidence type="ECO:0000256" key="6">
    <source>
        <dbReference type="ARBA" id="ARBA00022989"/>
    </source>
</evidence>
<feature type="domain" description="PAC" evidence="12">
    <location>
        <begin position="530"/>
        <end position="582"/>
    </location>
</feature>
<dbReference type="GO" id="GO:0000155">
    <property type="term" value="F:phosphorelay sensor kinase activity"/>
    <property type="evidence" value="ECO:0007669"/>
    <property type="project" value="InterPro"/>
</dbReference>
<comment type="caution">
    <text evidence="13">The sequence shown here is derived from an EMBL/GenBank/DDBJ whole genome shotgun (WGS) entry which is preliminary data.</text>
</comment>
<dbReference type="EMBL" id="JAATJA010000001">
    <property type="protein sequence ID" value="NJB67271.1"/>
    <property type="molecule type" value="Genomic_DNA"/>
</dbReference>
<dbReference type="SMART" id="SM00387">
    <property type="entry name" value="HATPase_c"/>
    <property type="match status" value="1"/>
</dbReference>
<keyword evidence="5" id="KW-0418">Kinase</keyword>
<dbReference type="InterPro" id="IPR036890">
    <property type="entry name" value="HATPase_C_sf"/>
</dbReference>
<evidence type="ECO:0000259" key="10">
    <source>
        <dbReference type="PROSITE" id="PS50109"/>
    </source>
</evidence>
<evidence type="ECO:0000256" key="4">
    <source>
        <dbReference type="ARBA" id="ARBA00022692"/>
    </source>
</evidence>
<dbReference type="InterPro" id="IPR000014">
    <property type="entry name" value="PAS"/>
</dbReference>
<organism evidence="13 14">
    <name type="scientific">Desulfobaculum xiamenense</name>
    <dbReference type="NCBI Taxonomy" id="995050"/>
    <lineage>
        <taxon>Bacteria</taxon>
        <taxon>Pseudomonadati</taxon>
        <taxon>Thermodesulfobacteriota</taxon>
        <taxon>Desulfovibrionia</taxon>
        <taxon>Desulfovibrionales</taxon>
        <taxon>Desulfovibrionaceae</taxon>
        <taxon>Desulfobaculum</taxon>
    </lineage>
</organism>